<evidence type="ECO:0000313" key="1">
    <source>
        <dbReference type="EMBL" id="SDI30018.1"/>
    </source>
</evidence>
<dbReference type="SUPFAM" id="SSF53254">
    <property type="entry name" value="Phosphoglycerate mutase-like"/>
    <property type="match status" value="1"/>
</dbReference>
<gene>
    <name evidence="1" type="ORF">SAMN05428953_101697</name>
</gene>
<dbReference type="Gene3D" id="3.40.50.1240">
    <property type="entry name" value="Phosphoglycerate mutase-like"/>
    <property type="match status" value="1"/>
</dbReference>
<sequence length="174" mass="18974">MATTRQLLLLRHAKSSWDDPDLIDFDRPLSGRGLKAAPLVGRELASQGWLPDLALVSPALRSRDTWRLVSAELPAKTPAKFVQALYEASAADVLAKVRQANAATISLLVLGHNPGLEEFARRLAGAGSDAAALEKLEEKFPTAALVRFLFDGDWARLALGDARLTHCVWPKDLR</sequence>
<dbReference type="CDD" id="cd07067">
    <property type="entry name" value="HP_PGM_like"/>
    <property type="match status" value="1"/>
</dbReference>
<name>A0A1G8JFJ1_9HYPH</name>
<dbReference type="AlphaFoldDB" id="A0A1G8JFJ1"/>
<dbReference type="Proteomes" id="UP000198894">
    <property type="component" value="Unassembled WGS sequence"/>
</dbReference>
<accession>A0A1G8JFJ1</accession>
<keyword evidence="2" id="KW-1185">Reference proteome</keyword>
<proteinExistence type="predicted"/>
<dbReference type="Pfam" id="PF00300">
    <property type="entry name" value="His_Phos_1"/>
    <property type="match status" value="1"/>
</dbReference>
<dbReference type="PANTHER" id="PTHR47623">
    <property type="entry name" value="OS09G0287300 PROTEIN"/>
    <property type="match status" value="1"/>
</dbReference>
<evidence type="ECO:0000313" key="2">
    <source>
        <dbReference type="Proteomes" id="UP000198894"/>
    </source>
</evidence>
<dbReference type="EMBL" id="FNEE01000001">
    <property type="protein sequence ID" value="SDI30018.1"/>
    <property type="molecule type" value="Genomic_DNA"/>
</dbReference>
<protein>
    <submittedName>
        <fullName evidence="1">Phosphohistidine phosphatase</fullName>
    </submittedName>
</protein>
<dbReference type="InterPro" id="IPR029033">
    <property type="entry name" value="His_PPase_superfam"/>
</dbReference>
<reference evidence="2" key="1">
    <citation type="submission" date="2016-10" db="EMBL/GenBank/DDBJ databases">
        <authorList>
            <person name="Varghese N."/>
            <person name="Submissions S."/>
        </authorList>
    </citation>
    <scope>NUCLEOTIDE SEQUENCE [LARGE SCALE GENOMIC DNA]</scope>
    <source>
        <strain evidence="2">CGMCC 1.11022</strain>
    </source>
</reference>
<dbReference type="InterPro" id="IPR013078">
    <property type="entry name" value="His_Pase_superF_clade-1"/>
</dbReference>
<dbReference type="RefSeq" id="WP_091590616.1">
    <property type="nucleotide sequence ID" value="NZ_FNEE01000001.1"/>
</dbReference>
<organism evidence="1 2">
    <name type="scientific">Mesorhizobium muleiense</name>
    <dbReference type="NCBI Taxonomy" id="1004279"/>
    <lineage>
        <taxon>Bacteria</taxon>
        <taxon>Pseudomonadati</taxon>
        <taxon>Pseudomonadota</taxon>
        <taxon>Alphaproteobacteria</taxon>
        <taxon>Hyphomicrobiales</taxon>
        <taxon>Phyllobacteriaceae</taxon>
        <taxon>Mesorhizobium</taxon>
    </lineage>
</organism>
<dbReference type="PANTHER" id="PTHR47623:SF1">
    <property type="entry name" value="OS09G0287300 PROTEIN"/>
    <property type="match status" value="1"/>
</dbReference>